<dbReference type="PANTHER" id="PTHR11908">
    <property type="entry name" value="XANTHINE DEHYDROGENASE"/>
    <property type="match status" value="1"/>
</dbReference>
<dbReference type="Gene3D" id="3.90.1170.50">
    <property type="entry name" value="Aldehyde oxidase/xanthine dehydrogenase, a/b hammerhead"/>
    <property type="match status" value="1"/>
</dbReference>
<dbReference type="SUPFAM" id="SSF54665">
    <property type="entry name" value="CO dehydrogenase molybdoprotein N-domain-like"/>
    <property type="match status" value="1"/>
</dbReference>
<evidence type="ECO:0000313" key="5">
    <source>
        <dbReference type="Proteomes" id="UP000234530"/>
    </source>
</evidence>
<accession>A0A2H5F2T3</accession>
<gene>
    <name evidence="4" type="ORF">CX676_18215</name>
</gene>
<dbReference type="SUPFAM" id="SSF56003">
    <property type="entry name" value="Molybdenum cofactor-binding domain"/>
    <property type="match status" value="1"/>
</dbReference>
<dbReference type="InterPro" id="IPR036856">
    <property type="entry name" value="Ald_Oxase/Xan_DH_a/b_sf"/>
</dbReference>
<dbReference type="InterPro" id="IPR016208">
    <property type="entry name" value="Ald_Oxase/xanthine_DH-like"/>
</dbReference>
<feature type="domain" description="Aldehyde oxidase/xanthine dehydrogenase a/b hammerhead" evidence="3">
    <location>
        <begin position="24"/>
        <end position="128"/>
    </location>
</feature>
<dbReference type="InterPro" id="IPR008274">
    <property type="entry name" value="AldOxase/xan_DH_MoCoBD1"/>
</dbReference>
<proteinExistence type="predicted"/>
<dbReference type="OrthoDB" id="8428274at2"/>
<evidence type="ECO:0000313" key="4">
    <source>
        <dbReference type="EMBL" id="AUH65854.1"/>
    </source>
</evidence>
<name>A0A2H5F2T3_9RHOB</name>
<evidence type="ECO:0000259" key="3">
    <source>
        <dbReference type="SMART" id="SM01008"/>
    </source>
</evidence>
<dbReference type="PANTHER" id="PTHR11908:SF132">
    <property type="entry name" value="ALDEHYDE OXIDASE 1-RELATED"/>
    <property type="match status" value="1"/>
</dbReference>
<keyword evidence="2" id="KW-0560">Oxidoreductase</keyword>
<dbReference type="KEGG" id="pzh:CX676_18215"/>
<evidence type="ECO:0000256" key="1">
    <source>
        <dbReference type="ARBA" id="ARBA00022505"/>
    </source>
</evidence>
<organism evidence="4 5">
    <name type="scientific">Paracoccus zhejiangensis</name>
    <dbReference type="NCBI Taxonomy" id="1077935"/>
    <lineage>
        <taxon>Bacteria</taxon>
        <taxon>Pseudomonadati</taxon>
        <taxon>Pseudomonadota</taxon>
        <taxon>Alphaproteobacteria</taxon>
        <taxon>Rhodobacterales</taxon>
        <taxon>Paracoccaceae</taxon>
        <taxon>Paracoccus</taxon>
    </lineage>
</organism>
<sequence length="706" mass="75454">MNRPNDPRSVGAPRRRVEGPLKVSGTAPYAYEHPAVNPAYLWPLTAPVARGEIAEIDSSEAEALPGVLLVMTHLNAPRLWLGNDASLKILQSPEIAHHGQFIGAVVAADATTARQAADLVRITITPAPFEATFHPDGTGSTVPRKVGGSPGEMTRGDLGAAEAAAVHRVDQHYAHPIHHHNPLEPHALIAQWREDRSLDPRKCRLTIWDANQGVLPSQAYLPPLFGILPNQLRIIAPYTGGGFGGKGLPLPHVVLTILAAKMLRGRPVKYAMTRRQMFATTGHRPESANHIRLTADEDGRLLGIKHEVTAPTARLKTYIDASAGSSKSFYAAPACRTLYRSQALDIAPATFMRGPGEFTGMFALETAMDELAHACGLDPIELRLRNEPETDPQSGKPFSTRNLTACYHEGAAAFGWSARNAIPGQRREGEWLIGLGMAAAVFPHVYMLPTRCRIRFKGGRYQVQLGASDIGTGAWTILPQIAADALAVPIDQIALEIGRSGLSLAMVAGGSAGTYSWGGAIIRAAERFRTKHGDTPSEGAQVVAGGGPPKGYKNYSMHAYGAHFAEARVNMVTGEVRVPRMLGAYAAGQIINPITARSQMIGGMTMGISAALFEESVLDPRFGHVVNADFAGYHIASHADIGKLDAIWIDEFDPWFGPTGAKGIGEIGIVGVPAAIGNAIFNATGIRLRDMPFTPDKLLMSGGLSP</sequence>
<dbReference type="RefSeq" id="WP_101753826.1">
    <property type="nucleotide sequence ID" value="NZ_CP025430.1"/>
</dbReference>
<evidence type="ECO:0000256" key="2">
    <source>
        <dbReference type="ARBA" id="ARBA00023002"/>
    </source>
</evidence>
<dbReference type="InterPro" id="IPR037165">
    <property type="entry name" value="AldOxase/xan_DH_Mopterin-bd_sf"/>
</dbReference>
<dbReference type="Proteomes" id="UP000234530">
    <property type="component" value="Chromosome"/>
</dbReference>
<dbReference type="Pfam" id="PF02738">
    <property type="entry name" value="MoCoBD_1"/>
    <property type="match status" value="1"/>
</dbReference>
<dbReference type="Gene3D" id="3.30.365.10">
    <property type="entry name" value="Aldehyde oxidase/xanthine dehydrogenase, molybdopterin binding domain"/>
    <property type="match status" value="4"/>
</dbReference>
<dbReference type="InterPro" id="IPR000674">
    <property type="entry name" value="Ald_Oxase/Xan_DH_a/b"/>
</dbReference>
<dbReference type="SMART" id="SM01008">
    <property type="entry name" value="Ald_Xan_dh_C"/>
    <property type="match status" value="1"/>
</dbReference>
<reference evidence="4 5" key="1">
    <citation type="journal article" date="2013" name="Antonie Van Leeuwenhoek">
        <title>Paracoccus zhejiangensis sp. nov., isolated from activated sludge in wastewater-treatment system.</title>
        <authorList>
            <person name="Wu Z.G."/>
            <person name="Zhang D.F."/>
            <person name="Liu Y.L."/>
            <person name="Wang F."/>
            <person name="Jiang X."/>
            <person name="Li C."/>
            <person name="Li S.P."/>
            <person name="Hong Q."/>
            <person name="Li W.J."/>
        </authorList>
    </citation>
    <scope>NUCLEOTIDE SEQUENCE [LARGE SCALE GENOMIC DNA]</scope>
    <source>
        <strain evidence="4 5">J6</strain>
    </source>
</reference>
<dbReference type="InterPro" id="IPR046867">
    <property type="entry name" value="AldOxase/xan_DH_MoCoBD2"/>
</dbReference>
<dbReference type="Pfam" id="PF01315">
    <property type="entry name" value="Ald_Xan_dh_C"/>
    <property type="match status" value="1"/>
</dbReference>
<dbReference type="GO" id="GO:0005506">
    <property type="term" value="F:iron ion binding"/>
    <property type="evidence" value="ECO:0007669"/>
    <property type="project" value="InterPro"/>
</dbReference>
<dbReference type="GO" id="GO:0016491">
    <property type="term" value="F:oxidoreductase activity"/>
    <property type="evidence" value="ECO:0007669"/>
    <property type="project" value="UniProtKB-KW"/>
</dbReference>
<keyword evidence="5" id="KW-1185">Reference proteome</keyword>
<dbReference type="EMBL" id="CP025430">
    <property type="protein sequence ID" value="AUH65854.1"/>
    <property type="molecule type" value="Genomic_DNA"/>
</dbReference>
<keyword evidence="1" id="KW-0500">Molybdenum</keyword>
<protein>
    <submittedName>
        <fullName evidence="4">Xanthine dehydrogenase</fullName>
    </submittedName>
</protein>
<dbReference type="AlphaFoldDB" id="A0A2H5F2T3"/>
<dbReference type="Pfam" id="PF20256">
    <property type="entry name" value="MoCoBD_2"/>
    <property type="match status" value="2"/>
</dbReference>